<dbReference type="InterPro" id="IPR052079">
    <property type="entry name" value="E3_ligase/Copine_domain"/>
</dbReference>
<organism evidence="2 3">
    <name type="scientific">Heterodera trifolii</name>
    <dbReference type="NCBI Taxonomy" id="157864"/>
    <lineage>
        <taxon>Eukaryota</taxon>
        <taxon>Metazoa</taxon>
        <taxon>Ecdysozoa</taxon>
        <taxon>Nematoda</taxon>
        <taxon>Chromadorea</taxon>
        <taxon>Rhabditida</taxon>
        <taxon>Tylenchina</taxon>
        <taxon>Tylenchomorpha</taxon>
        <taxon>Tylenchoidea</taxon>
        <taxon>Heteroderidae</taxon>
        <taxon>Heteroderinae</taxon>
        <taxon>Heterodera</taxon>
    </lineage>
</organism>
<reference evidence="2 3" key="1">
    <citation type="submission" date="2024-10" db="EMBL/GenBank/DDBJ databases">
        <authorList>
            <person name="Kim D."/>
        </authorList>
    </citation>
    <scope>NUCLEOTIDE SEQUENCE [LARGE SCALE GENOMIC DNA]</scope>
    <source>
        <strain evidence="2">BH-2024</strain>
    </source>
</reference>
<dbReference type="Proteomes" id="UP001620626">
    <property type="component" value="Unassembled WGS sequence"/>
</dbReference>
<gene>
    <name evidence="2" type="ORF">niasHT_037169</name>
</gene>
<protein>
    <recommendedName>
        <fullName evidence="1">Copine C-terminal domain-containing protein</fullName>
    </recommendedName>
</protein>
<sequence>MMTAESEKYGFGDEECTDQNCFNLVNRDDVDSACVGFEEVIRVYNGRMPTIAMSGPTNFVPLIERAIEICEEKHSYHILVIVADGQVTNEKINRLAIAHASPYPLSIIMAHRSGNEAKVLLHIEEPLVYERCERNIIWRFGDEECTDQNCFNLVDRDDVDSACVGFEEVLRVYNERMPTIAMSGPTNFVPLIERAIKICEEKHSYHILVIVADGQGLLRRRRPVMFNAPNPQASFALNALMEVNLQNIPEQYKSIRVGLSEAQPQGMKKLDYLIK</sequence>
<dbReference type="Pfam" id="PF07002">
    <property type="entry name" value="Copine"/>
    <property type="match status" value="2"/>
</dbReference>
<dbReference type="EMBL" id="JBICBT010001339">
    <property type="protein sequence ID" value="KAL3072222.1"/>
    <property type="molecule type" value="Genomic_DNA"/>
</dbReference>
<feature type="domain" description="Copine C-terminal" evidence="1">
    <location>
        <begin position="129"/>
        <end position="215"/>
    </location>
</feature>
<dbReference type="AlphaFoldDB" id="A0ABD2HZU1"/>
<proteinExistence type="predicted"/>
<dbReference type="InterPro" id="IPR010734">
    <property type="entry name" value="Copine_C"/>
</dbReference>
<dbReference type="PANTHER" id="PTHR45751:SF11">
    <property type="entry name" value="COPINE FAMILY PROTEIN 2"/>
    <property type="match status" value="1"/>
</dbReference>
<keyword evidence="3" id="KW-1185">Reference proteome</keyword>
<evidence type="ECO:0000313" key="2">
    <source>
        <dbReference type="EMBL" id="KAL3072222.1"/>
    </source>
</evidence>
<comment type="caution">
    <text evidence="2">The sequence shown here is derived from an EMBL/GenBank/DDBJ whole genome shotgun (WGS) entry which is preliminary data.</text>
</comment>
<name>A0ABD2HZU1_9BILA</name>
<dbReference type="PANTHER" id="PTHR45751">
    <property type="entry name" value="COPINE FAMILY PROTEIN 1"/>
    <property type="match status" value="1"/>
</dbReference>
<feature type="domain" description="Copine C-terminal" evidence="1">
    <location>
        <begin position="8"/>
        <end position="109"/>
    </location>
</feature>
<accession>A0ABD2HZU1</accession>
<evidence type="ECO:0000259" key="1">
    <source>
        <dbReference type="Pfam" id="PF07002"/>
    </source>
</evidence>
<evidence type="ECO:0000313" key="3">
    <source>
        <dbReference type="Proteomes" id="UP001620626"/>
    </source>
</evidence>